<evidence type="ECO:0000259" key="3">
    <source>
        <dbReference type="Pfam" id="PF01558"/>
    </source>
</evidence>
<name>X1MNC3_9ZZZZ</name>
<feature type="transmembrane region" description="Helical" evidence="2">
    <location>
        <begin position="6"/>
        <end position="25"/>
    </location>
</feature>
<keyword evidence="2" id="KW-1133">Transmembrane helix</keyword>
<dbReference type="InterPro" id="IPR019752">
    <property type="entry name" value="Pyrv/ketoisovalerate_OxRed_cat"/>
</dbReference>
<dbReference type="AlphaFoldDB" id="X1MNC3"/>
<dbReference type="EMBL" id="BARV01030957">
    <property type="protein sequence ID" value="GAI33142.1"/>
    <property type="molecule type" value="Genomic_DNA"/>
</dbReference>
<dbReference type="InterPro" id="IPR002869">
    <property type="entry name" value="Pyrv_flavodox_OxRed_cen"/>
</dbReference>
<keyword evidence="2" id="KW-0812">Transmembrane</keyword>
<feature type="non-terminal residue" evidence="4">
    <location>
        <position position="73"/>
    </location>
</feature>
<sequence length="73" mass="7748">MTFDSYTIVITGLGGQGLISLLQILGNALMTNGYKVITAETHGLSQRGGKVTCFLRFGNKLSAQYTHSGSPVI</sequence>
<dbReference type="InterPro" id="IPR052198">
    <property type="entry name" value="IorB_Oxidoreductase"/>
</dbReference>
<protein>
    <recommendedName>
        <fullName evidence="3">Pyruvate/ketoisovalerate oxidoreductase catalytic domain-containing protein</fullName>
    </recommendedName>
</protein>
<feature type="domain" description="Pyruvate/ketoisovalerate oxidoreductase catalytic" evidence="3">
    <location>
        <begin position="14"/>
        <end position="64"/>
    </location>
</feature>
<evidence type="ECO:0000256" key="2">
    <source>
        <dbReference type="SAM" id="Phobius"/>
    </source>
</evidence>
<dbReference type="Pfam" id="PF01558">
    <property type="entry name" value="POR"/>
    <property type="match status" value="1"/>
</dbReference>
<keyword evidence="2" id="KW-0472">Membrane</keyword>
<reference evidence="4" key="1">
    <citation type="journal article" date="2014" name="Front. Microbiol.">
        <title>High frequency of phylogenetically diverse reductive dehalogenase-homologous genes in deep subseafloor sedimentary metagenomes.</title>
        <authorList>
            <person name="Kawai M."/>
            <person name="Futagami T."/>
            <person name="Toyoda A."/>
            <person name="Takaki Y."/>
            <person name="Nishi S."/>
            <person name="Hori S."/>
            <person name="Arai W."/>
            <person name="Tsubouchi T."/>
            <person name="Morono Y."/>
            <person name="Uchiyama I."/>
            <person name="Ito T."/>
            <person name="Fujiyama A."/>
            <person name="Inagaki F."/>
            <person name="Takami H."/>
        </authorList>
    </citation>
    <scope>NUCLEOTIDE SEQUENCE</scope>
    <source>
        <strain evidence="4">Expedition CK06-06</strain>
    </source>
</reference>
<proteinExistence type="predicted"/>
<gene>
    <name evidence="4" type="ORF">S06H3_49064</name>
</gene>
<organism evidence="4">
    <name type="scientific">marine sediment metagenome</name>
    <dbReference type="NCBI Taxonomy" id="412755"/>
    <lineage>
        <taxon>unclassified sequences</taxon>
        <taxon>metagenomes</taxon>
        <taxon>ecological metagenomes</taxon>
    </lineage>
</organism>
<evidence type="ECO:0000256" key="1">
    <source>
        <dbReference type="ARBA" id="ARBA00023002"/>
    </source>
</evidence>
<dbReference type="Gene3D" id="3.40.920.10">
    <property type="entry name" value="Pyruvate-ferredoxin oxidoreductase, PFOR, domain III"/>
    <property type="match status" value="1"/>
</dbReference>
<accession>X1MNC3</accession>
<dbReference type="PANTHER" id="PTHR43854">
    <property type="entry name" value="INDOLEPYRUVATE OXIDOREDUCTASE SUBUNIT IORB"/>
    <property type="match status" value="1"/>
</dbReference>
<dbReference type="GO" id="GO:0016903">
    <property type="term" value="F:oxidoreductase activity, acting on the aldehyde or oxo group of donors"/>
    <property type="evidence" value="ECO:0007669"/>
    <property type="project" value="InterPro"/>
</dbReference>
<evidence type="ECO:0000313" key="4">
    <source>
        <dbReference type="EMBL" id="GAI33142.1"/>
    </source>
</evidence>
<keyword evidence="1" id="KW-0560">Oxidoreductase</keyword>
<comment type="caution">
    <text evidence="4">The sequence shown here is derived from an EMBL/GenBank/DDBJ whole genome shotgun (WGS) entry which is preliminary data.</text>
</comment>
<dbReference type="PANTHER" id="PTHR43854:SF1">
    <property type="entry name" value="INDOLEPYRUVATE OXIDOREDUCTASE SUBUNIT IORB"/>
    <property type="match status" value="1"/>
</dbReference>
<dbReference type="SUPFAM" id="SSF53323">
    <property type="entry name" value="Pyruvate-ferredoxin oxidoreductase, PFOR, domain III"/>
    <property type="match status" value="1"/>
</dbReference>